<name>A0A840EDL9_9BACT</name>
<gene>
    <name evidence="3" type="ORF">GGR28_002688</name>
</gene>
<feature type="transmembrane region" description="Helical" evidence="2">
    <location>
        <begin position="78"/>
        <end position="99"/>
    </location>
</feature>
<evidence type="ECO:0000313" key="3">
    <source>
        <dbReference type="EMBL" id="MBB4080058.1"/>
    </source>
</evidence>
<evidence type="ECO:0000256" key="2">
    <source>
        <dbReference type="SAM" id="Phobius"/>
    </source>
</evidence>
<keyword evidence="2" id="KW-1133">Transmembrane helix</keyword>
<keyword evidence="2" id="KW-0812">Transmembrane</keyword>
<comment type="caution">
    <text evidence="3">The sequence shown here is derived from an EMBL/GenBank/DDBJ whole genome shotgun (WGS) entry which is preliminary data.</text>
</comment>
<keyword evidence="2" id="KW-0472">Membrane</keyword>
<evidence type="ECO:0008006" key="5">
    <source>
        <dbReference type="Google" id="ProtNLM"/>
    </source>
</evidence>
<sequence length="277" mass="30606">MTPEQNRSEELLRRWISGAITAPEEAELERRASGDDGLREAFEALRDLPEADHHARIEAMVARGQPAQGQRRKLFPRYAAAAATLLLLGIATLLLPHYYAEEETAAIAMESAPVTEEPSSPPTFTAPAPRRPPEVAEAVDPIPPQAEVTQAEKTAPQTSFNESREMDLVDQDSAEPVIAAASRRGLSRVADEFRARPAEGYPTLRERIVTERPDDLPTGEVRVEFLVNPDGSLSDLRFPDEPGEPTVNYVTKALVESTWESLDRSGPVRVYLTLQFE</sequence>
<dbReference type="AlphaFoldDB" id="A0A840EDL9"/>
<reference evidence="3 4" key="1">
    <citation type="submission" date="2020-08" db="EMBL/GenBank/DDBJ databases">
        <title>Genomic Encyclopedia of Type Strains, Phase IV (KMG-IV): sequencing the most valuable type-strain genomes for metagenomic binning, comparative biology and taxonomic classification.</title>
        <authorList>
            <person name="Goeker M."/>
        </authorList>
    </citation>
    <scope>NUCLEOTIDE SEQUENCE [LARGE SCALE GENOMIC DNA]</scope>
    <source>
        <strain evidence="3 4">DSM 105137</strain>
    </source>
</reference>
<dbReference type="EMBL" id="JACIFF010000007">
    <property type="protein sequence ID" value="MBB4080058.1"/>
    <property type="molecule type" value="Genomic_DNA"/>
</dbReference>
<dbReference type="RefSeq" id="WP_183496302.1">
    <property type="nucleotide sequence ID" value="NZ_JACIFF010000007.1"/>
</dbReference>
<feature type="region of interest" description="Disordered" evidence="1">
    <location>
        <begin position="112"/>
        <end position="168"/>
    </location>
</feature>
<evidence type="ECO:0000313" key="4">
    <source>
        <dbReference type="Proteomes" id="UP000576209"/>
    </source>
</evidence>
<evidence type="ECO:0000256" key="1">
    <source>
        <dbReference type="SAM" id="MobiDB-lite"/>
    </source>
</evidence>
<proteinExistence type="predicted"/>
<dbReference type="Proteomes" id="UP000576209">
    <property type="component" value="Unassembled WGS sequence"/>
</dbReference>
<protein>
    <recommendedName>
        <fullName evidence="5">TonB C-terminal domain-containing protein</fullName>
    </recommendedName>
</protein>
<accession>A0A840EDL9</accession>
<organism evidence="3 4">
    <name type="scientific">Neolewinella aquimaris</name>
    <dbReference type="NCBI Taxonomy" id="1835722"/>
    <lineage>
        <taxon>Bacteria</taxon>
        <taxon>Pseudomonadati</taxon>
        <taxon>Bacteroidota</taxon>
        <taxon>Saprospiria</taxon>
        <taxon>Saprospirales</taxon>
        <taxon>Lewinellaceae</taxon>
        <taxon>Neolewinella</taxon>
    </lineage>
</organism>
<feature type="compositionally biased region" description="Polar residues" evidence="1">
    <location>
        <begin position="147"/>
        <end position="161"/>
    </location>
</feature>
<feature type="compositionally biased region" description="Low complexity" evidence="1">
    <location>
        <begin position="112"/>
        <end position="128"/>
    </location>
</feature>
<keyword evidence="4" id="KW-1185">Reference proteome</keyword>